<feature type="domain" description="Suppressor of fused-like" evidence="2">
    <location>
        <begin position="101"/>
        <end position="272"/>
    </location>
</feature>
<evidence type="ECO:0000259" key="2">
    <source>
        <dbReference type="Pfam" id="PF05076"/>
    </source>
</evidence>
<dbReference type="InterPro" id="IPR023124">
    <property type="entry name" value="DUF3239_dom_sf"/>
</dbReference>
<protein>
    <submittedName>
        <fullName evidence="3">Suppressor of fused protein (SUFU)</fullName>
    </submittedName>
</protein>
<dbReference type="Pfam" id="PF11580">
    <property type="entry name" value="DUF3239"/>
    <property type="match status" value="1"/>
</dbReference>
<reference evidence="3 4" key="1">
    <citation type="submission" date="2019-02" db="EMBL/GenBank/DDBJ databases">
        <title>Deep-cultivation of Planctomycetes and their phenomic and genomic characterization uncovers novel biology.</title>
        <authorList>
            <person name="Wiegand S."/>
            <person name="Jogler M."/>
            <person name="Boedeker C."/>
            <person name="Pinto D."/>
            <person name="Vollmers J."/>
            <person name="Rivas-Marin E."/>
            <person name="Kohn T."/>
            <person name="Peeters S.H."/>
            <person name="Heuer A."/>
            <person name="Rast P."/>
            <person name="Oberbeckmann S."/>
            <person name="Bunk B."/>
            <person name="Jeske O."/>
            <person name="Meyerdierks A."/>
            <person name="Storesund J.E."/>
            <person name="Kallscheuer N."/>
            <person name="Luecker S."/>
            <person name="Lage O.M."/>
            <person name="Pohl T."/>
            <person name="Merkel B.J."/>
            <person name="Hornburger P."/>
            <person name="Mueller R.-W."/>
            <person name="Bruemmer F."/>
            <person name="Labrenz M."/>
            <person name="Spormann A.M."/>
            <person name="Op Den Camp H."/>
            <person name="Overmann J."/>
            <person name="Amann R."/>
            <person name="Jetten M.S.M."/>
            <person name="Mascher T."/>
            <person name="Medema M.H."/>
            <person name="Devos D.P."/>
            <person name="Kaster A.-K."/>
            <person name="Ovreas L."/>
            <person name="Rohde M."/>
            <person name="Galperin M.Y."/>
            <person name="Jogler C."/>
        </authorList>
    </citation>
    <scope>NUCLEOTIDE SEQUENCE [LARGE SCALE GENOMIC DNA]</scope>
    <source>
        <strain evidence="3 4">Enr8</strain>
    </source>
</reference>
<dbReference type="RefSeq" id="WP_186767342.1">
    <property type="nucleotide sequence ID" value="NZ_SJPF01000001.1"/>
</dbReference>
<dbReference type="InterPro" id="IPR021632">
    <property type="entry name" value="DUF3239"/>
</dbReference>
<keyword evidence="1" id="KW-1133">Transmembrane helix</keyword>
<evidence type="ECO:0000313" key="4">
    <source>
        <dbReference type="Proteomes" id="UP000318878"/>
    </source>
</evidence>
<dbReference type="EMBL" id="SJPF01000001">
    <property type="protein sequence ID" value="TWT38354.1"/>
    <property type="molecule type" value="Genomic_DNA"/>
</dbReference>
<comment type="caution">
    <text evidence="3">The sequence shown here is derived from an EMBL/GenBank/DDBJ whole genome shotgun (WGS) entry which is preliminary data.</text>
</comment>
<dbReference type="Gene3D" id="2.20.28.160">
    <property type="match status" value="1"/>
</dbReference>
<dbReference type="Proteomes" id="UP000318878">
    <property type="component" value="Unassembled WGS sequence"/>
</dbReference>
<organism evidence="3 4">
    <name type="scientific">Blastopirellula retiformator</name>
    <dbReference type="NCBI Taxonomy" id="2527970"/>
    <lineage>
        <taxon>Bacteria</taxon>
        <taxon>Pseudomonadati</taxon>
        <taxon>Planctomycetota</taxon>
        <taxon>Planctomycetia</taxon>
        <taxon>Pirellulales</taxon>
        <taxon>Pirellulaceae</taxon>
        <taxon>Blastopirellula</taxon>
    </lineage>
</organism>
<proteinExistence type="predicted"/>
<accession>A0A5C5VI91</accession>
<keyword evidence="4" id="KW-1185">Reference proteome</keyword>
<keyword evidence="1" id="KW-0472">Membrane</keyword>
<evidence type="ECO:0000313" key="3">
    <source>
        <dbReference type="EMBL" id="TWT38354.1"/>
    </source>
</evidence>
<sequence>MPIEFACPVCSKRFKVDEKHVGRQTSCRACGAAITVPDQGEAALSGDTTGGSTLYDHSQKERRDLGISVGDEGLIESVSEHIERHFGKVDNVYHELISEGIHVDIHVINPTEEQPFYTLVTTGMSELPMTTPPGAEDLAYAELVLCLPADWKLSQEDFEDESSYWPIRWMKILARFPHDYETFFTLSHTIPGGNPPEEFDPSTPMGCWMFVPPLMFEEESWELQHEGHTINFLYMQALHLDEMEYKLKQGYDEAGDRLLNTFNLLELMDMQRPSFCHFETSGDGPRQRKQLNVQCACGEKVAIATAKGGSSIPCPQCGKAVYVPVSTLAQTGQRPEGAAASHPAGVRINHLRYFQFYPVEILWWAIPSIPLALLGQTIHWGFYVPIVIMIGLFALRCRIVSSYFRDGDTCPGVIVSMEPPLLAVLTNVSADPSFDEPIMVIKVQAHKLKTVGGEPAKVGQRIVSAAFYEEDAAEKYPAEPKRWGDFFPTPIEYGTSDPAAIDYVKSQVSDESWRQLKDGLKQVPRPFAPGIYDIQV</sequence>
<feature type="transmembrane region" description="Helical" evidence="1">
    <location>
        <begin position="377"/>
        <end position="395"/>
    </location>
</feature>
<dbReference type="Pfam" id="PF05076">
    <property type="entry name" value="SUFU"/>
    <property type="match status" value="1"/>
</dbReference>
<dbReference type="AlphaFoldDB" id="A0A5C5VI91"/>
<name>A0A5C5VI91_9BACT</name>
<dbReference type="InterPro" id="IPR020941">
    <property type="entry name" value="SUFU-like_domain"/>
</dbReference>
<evidence type="ECO:0000256" key="1">
    <source>
        <dbReference type="SAM" id="Phobius"/>
    </source>
</evidence>
<gene>
    <name evidence="3" type="ORF">Enr8_00460</name>
</gene>
<dbReference type="Gene3D" id="2.40.410.10">
    <property type="entry name" value="putative membrane protein from Corynebacterium diphtheriae superfamily"/>
    <property type="match status" value="1"/>
</dbReference>
<keyword evidence="1" id="KW-0812">Transmembrane</keyword>